<keyword evidence="7" id="KW-1185">Reference proteome</keyword>
<dbReference type="CDD" id="cd06262">
    <property type="entry name" value="metallo-hydrolase-like_MBL-fold"/>
    <property type="match status" value="1"/>
</dbReference>
<evidence type="ECO:0000313" key="6">
    <source>
        <dbReference type="EMBL" id="MEC5422258.1"/>
    </source>
</evidence>
<evidence type="ECO:0000256" key="1">
    <source>
        <dbReference type="ARBA" id="ARBA00001947"/>
    </source>
</evidence>
<accession>A0ABU6KAT7</accession>
<proteinExistence type="predicted"/>
<dbReference type="InterPro" id="IPR001279">
    <property type="entry name" value="Metallo-B-lactamas"/>
</dbReference>
<dbReference type="PANTHER" id="PTHR46233">
    <property type="entry name" value="HYDROXYACYLGLUTATHIONE HYDROLASE GLOC"/>
    <property type="match status" value="1"/>
</dbReference>
<evidence type="ECO:0000256" key="4">
    <source>
        <dbReference type="ARBA" id="ARBA00022833"/>
    </source>
</evidence>
<dbReference type="InterPro" id="IPR051453">
    <property type="entry name" value="MBL_Glyoxalase_II"/>
</dbReference>
<dbReference type="PANTHER" id="PTHR46233:SF3">
    <property type="entry name" value="HYDROXYACYLGLUTATHIONE HYDROLASE GLOC"/>
    <property type="match status" value="1"/>
</dbReference>
<dbReference type="RefSeq" id="WP_327605827.1">
    <property type="nucleotide sequence ID" value="NZ_JARZFX010000001.1"/>
</dbReference>
<evidence type="ECO:0000256" key="3">
    <source>
        <dbReference type="ARBA" id="ARBA00022801"/>
    </source>
</evidence>
<keyword evidence="3" id="KW-0378">Hydrolase</keyword>
<dbReference type="Pfam" id="PF00753">
    <property type="entry name" value="Lactamase_B"/>
    <property type="match status" value="1"/>
</dbReference>
<protein>
    <submittedName>
        <fullName evidence="6">MBL fold metallo-hydrolase</fullName>
    </submittedName>
</protein>
<name>A0ABU6KAT7_9BACI</name>
<dbReference type="InterPro" id="IPR036866">
    <property type="entry name" value="RibonucZ/Hydroxyglut_hydro"/>
</dbReference>
<dbReference type="Gene3D" id="3.60.15.10">
    <property type="entry name" value="Ribonuclease Z/Hydroxyacylglutathione hydrolase-like"/>
    <property type="match status" value="1"/>
</dbReference>
<feature type="domain" description="Metallo-beta-lactamase" evidence="5">
    <location>
        <begin position="12"/>
        <end position="189"/>
    </location>
</feature>
<reference evidence="6 7" key="1">
    <citation type="journal article" date="2024" name="Int. J. Syst. Evol. Microbiol.">
        <title>Virgibacillus tibetensis sp. nov., isolated from salt lake on the Tibetan Plateau of China.</title>
        <authorList>
            <person name="Phurbu D."/>
            <person name="Liu Z.-X."/>
            <person name="Wang R."/>
            <person name="Zheng Y.-Y."/>
            <person name="Liu H.-C."/>
            <person name="Zhou Y.-G."/>
            <person name="Yu Y.-J."/>
            <person name="Li A.-H."/>
        </authorList>
    </citation>
    <scope>NUCLEOTIDE SEQUENCE [LARGE SCALE GENOMIC DNA]</scope>
    <source>
        <strain evidence="6 7">C22-A2</strain>
    </source>
</reference>
<dbReference type="EMBL" id="JARZFX010000001">
    <property type="protein sequence ID" value="MEC5422258.1"/>
    <property type="molecule type" value="Genomic_DNA"/>
</dbReference>
<comment type="caution">
    <text evidence="6">The sequence shown here is derived from an EMBL/GenBank/DDBJ whole genome shotgun (WGS) entry which is preliminary data.</text>
</comment>
<keyword evidence="4" id="KW-0862">Zinc</keyword>
<dbReference type="Proteomes" id="UP001335737">
    <property type="component" value="Unassembled WGS sequence"/>
</dbReference>
<dbReference type="SUPFAM" id="SSF56281">
    <property type="entry name" value="Metallo-hydrolase/oxidoreductase"/>
    <property type="match status" value="1"/>
</dbReference>
<keyword evidence="2" id="KW-0479">Metal-binding</keyword>
<evidence type="ECO:0000256" key="2">
    <source>
        <dbReference type="ARBA" id="ARBA00022723"/>
    </source>
</evidence>
<sequence length="207" mass="22648">MNVKSMSLGPLGTNCHIVYDDQHAIIVDPGGEAATIIDYIQKEGLTTAAILLTHAHFDHIGAVEDLRYHYNVDVYIHEAEASWLENPHLNRSALFTGESIITKKAEQLLLPGNMTIGEIQFEVIHTPGHSPGSVSFIFNDASFVISGDVLFFQGIGRTDLPGGNGKQLEESIKDKLYKLGDNFIVYPGHGPNTTIGNEKSNNPFFSV</sequence>
<gene>
    <name evidence="6" type="ORF">QGM71_01990</name>
</gene>
<comment type="cofactor">
    <cofactor evidence="1">
        <name>Zn(2+)</name>
        <dbReference type="ChEBI" id="CHEBI:29105"/>
    </cofactor>
</comment>
<dbReference type="SMART" id="SM00849">
    <property type="entry name" value="Lactamase_B"/>
    <property type="match status" value="1"/>
</dbReference>
<organism evidence="6 7">
    <name type="scientific">Virgibacillus tibetensis</name>
    <dbReference type="NCBI Taxonomy" id="3042313"/>
    <lineage>
        <taxon>Bacteria</taxon>
        <taxon>Bacillati</taxon>
        <taxon>Bacillota</taxon>
        <taxon>Bacilli</taxon>
        <taxon>Bacillales</taxon>
        <taxon>Bacillaceae</taxon>
        <taxon>Virgibacillus</taxon>
    </lineage>
</organism>
<evidence type="ECO:0000259" key="5">
    <source>
        <dbReference type="SMART" id="SM00849"/>
    </source>
</evidence>
<evidence type="ECO:0000313" key="7">
    <source>
        <dbReference type="Proteomes" id="UP001335737"/>
    </source>
</evidence>